<evidence type="ECO:0000313" key="1">
    <source>
        <dbReference type="EMBL" id="ECT8496241.1"/>
    </source>
</evidence>
<dbReference type="EMBL" id="AAKOBS010000007">
    <property type="protein sequence ID" value="ECT8496241.1"/>
    <property type="molecule type" value="Genomic_DNA"/>
</dbReference>
<reference evidence="1" key="1">
    <citation type="submission" date="2018-07" db="EMBL/GenBank/DDBJ databases">
        <authorList>
            <consortium name="PulseNet: The National Subtyping Network for Foodborne Disease Surveillance"/>
            <person name="Tarr C.L."/>
            <person name="Trees E."/>
            <person name="Katz L.S."/>
            <person name="Carleton-Romer H.A."/>
            <person name="Stroika S."/>
            <person name="Kucerova Z."/>
            <person name="Roache K.F."/>
            <person name="Sabol A.L."/>
            <person name="Besser J."/>
            <person name="Gerner-Smidt P."/>
        </authorList>
    </citation>
    <scope>NUCLEOTIDE SEQUENCE [LARGE SCALE GENOMIC DNA]</scope>
    <source>
        <strain evidence="1">PNUSAS006183</strain>
    </source>
</reference>
<sequence>MDKHDAWLFTFRVPADDICIPYSILVMLLNDMQIQLSFNMTTGTISQYQQTAKNVDATAVCVMPMVS</sequence>
<gene>
    <name evidence="1" type="ORF">BWQ27_08525</name>
</gene>
<accession>A0A602Z1F6</accession>
<dbReference type="AlphaFoldDB" id="A0A602Z1F6"/>
<proteinExistence type="predicted"/>
<dbReference type="Proteomes" id="UP000839894">
    <property type="component" value="Unassembled WGS sequence"/>
</dbReference>
<name>A0A602Z1F6_SALET</name>
<comment type="caution">
    <text evidence="1">The sequence shown here is derived from an EMBL/GenBank/DDBJ whole genome shotgun (WGS) entry which is preliminary data.</text>
</comment>
<protein>
    <submittedName>
        <fullName evidence="1">Uncharacterized protein</fullName>
    </submittedName>
</protein>
<organism evidence="1">
    <name type="scientific">Salmonella enterica subsp. enterica serovar Pensacola</name>
    <dbReference type="NCBI Taxonomy" id="34042"/>
    <lineage>
        <taxon>Bacteria</taxon>
        <taxon>Pseudomonadati</taxon>
        <taxon>Pseudomonadota</taxon>
        <taxon>Gammaproteobacteria</taxon>
        <taxon>Enterobacterales</taxon>
        <taxon>Enterobacteriaceae</taxon>
        <taxon>Salmonella</taxon>
    </lineage>
</organism>